<keyword evidence="3" id="KW-1185">Reference proteome</keyword>
<evidence type="ECO:0000313" key="2">
    <source>
        <dbReference type="EMBL" id="MEQ2226154.1"/>
    </source>
</evidence>
<evidence type="ECO:0000313" key="3">
    <source>
        <dbReference type="Proteomes" id="UP001482620"/>
    </source>
</evidence>
<dbReference type="EMBL" id="JAHRIQ010014516">
    <property type="protein sequence ID" value="MEQ2226154.1"/>
    <property type="molecule type" value="Genomic_DNA"/>
</dbReference>
<keyword evidence="1" id="KW-0812">Transmembrane</keyword>
<gene>
    <name evidence="2" type="ORF">ILYODFUR_024607</name>
</gene>
<name>A0ABV0T0Z2_9TELE</name>
<sequence>MPECFAFSDQAGSFLLPPLPGPRHKRTMSNAIICTLNSLLKSPSLLEQHLRKHLNKFSFDNLDSESLYPWRPDHTHLLKIRPFTFPDYLWHNKNIILLILFLWSVLLYVGQIYYENNDRTLWPTRPSRSTP</sequence>
<accession>A0ABV0T0Z2</accession>
<feature type="transmembrane region" description="Helical" evidence="1">
    <location>
        <begin position="95"/>
        <end position="114"/>
    </location>
</feature>
<organism evidence="2 3">
    <name type="scientific">Ilyodon furcidens</name>
    <name type="common">goldbreast splitfin</name>
    <dbReference type="NCBI Taxonomy" id="33524"/>
    <lineage>
        <taxon>Eukaryota</taxon>
        <taxon>Metazoa</taxon>
        <taxon>Chordata</taxon>
        <taxon>Craniata</taxon>
        <taxon>Vertebrata</taxon>
        <taxon>Euteleostomi</taxon>
        <taxon>Actinopterygii</taxon>
        <taxon>Neopterygii</taxon>
        <taxon>Teleostei</taxon>
        <taxon>Neoteleostei</taxon>
        <taxon>Acanthomorphata</taxon>
        <taxon>Ovalentaria</taxon>
        <taxon>Atherinomorphae</taxon>
        <taxon>Cyprinodontiformes</taxon>
        <taxon>Goodeidae</taxon>
        <taxon>Ilyodon</taxon>
    </lineage>
</organism>
<proteinExistence type="predicted"/>
<keyword evidence="1" id="KW-1133">Transmembrane helix</keyword>
<dbReference type="Proteomes" id="UP001482620">
    <property type="component" value="Unassembled WGS sequence"/>
</dbReference>
<reference evidence="2 3" key="1">
    <citation type="submission" date="2021-06" db="EMBL/GenBank/DDBJ databases">
        <authorList>
            <person name="Palmer J.M."/>
        </authorList>
    </citation>
    <scope>NUCLEOTIDE SEQUENCE [LARGE SCALE GENOMIC DNA]</scope>
    <source>
        <strain evidence="3">if_2019</strain>
        <tissue evidence="2">Muscle</tissue>
    </source>
</reference>
<evidence type="ECO:0000256" key="1">
    <source>
        <dbReference type="SAM" id="Phobius"/>
    </source>
</evidence>
<keyword evidence="1" id="KW-0472">Membrane</keyword>
<protein>
    <submittedName>
        <fullName evidence="2">Uncharacterized protein</fullName>
    </submittedName>
</protein>
<comment type="caution">
    <text evidence="2">The sequence shown here is derived from an EMBL/GenBank/DDBJ whole genome shotgun (WGS) entry which is preliminary data.</text>
</comment>